<dbReference type="EMBL" id="QEOB01000051">
    <property type="protein sequence ID" value="PVX59773.1"/>
    <property type="molecule type" value="Genomic_DNA"/>
</dbReference>
<accession>A0ABX5K5S3</accession>
<evidence type="ECO:0000313" key="1">
    <source>
        <dbReference type="EMBL" id="PVX59773.1"/>
    </source>
</evidence>
<name>A0ABX5K5S3_9BURK</name>
<evidence type="ECO:0000313" key="2">
    <source>
        <dbReference type="Proteomes" id="UP000245712"/>
    </source>
</evidence>
<dbReference type="Proteomes" id="UP000245712">
    <property type="component" value="Unassembled WGS sequence"/>
</dbReference>
<reference evidence="1 2" key="1">
    <citation type="submission" date="2018-05" db="EMBL/GenBank/DDBJ databases">
        <title>Genomic Encyclopedia of Type Strains, Phase IV (KMG-V): Genome sequencing to study the core and pangenomes of soil and plant-associated prokaryotes.</title>
        <authorList>
            <person name="Whitman W."/>
        </authorList>
    </citation>
    <scope>NUCLEOTIDE SEQUENCE [LARGE SCALE GENOMIC DNA]</scope>
    <source>
        <strain evidence="1 2">SCZa-39</strain>
    </source>
</reference>
<sequence length="71" mass="7307">MATARILFLNIQGWEMVSGETLDPVGATLTVRGLCATGCGNRPRNVCDGEAGQGAMERARVGATRQGGDAA</sequence>
<proteinExistence type="predicted"/>
<keyword evidence="2" id="KW-1185">Reference proteome</keyword>
<organism evidence="1 2">
    <name type="scientific">Paraburkholderia unamae</name>
    <dbReference type="NCBI Taxonomy" id="219649"/>
    <lineage>
        <taxon>Bacteria</taxon>
        <taxon>Pseudomonadati</taxon>
        <taxon>Pseudomonadota</taxon>
        <taxon>Betaproteobacteria</taxon>
        <taxon>Burkholderiales</taxon>
        <taxon>Burkholderiaceae</taxon>
        <taxon>Paraburkholderia</taxon>
    </lineage>
</organism>
<gene>
    <name evidence="1" type="ORF">C7402_1513</name>
</gene>
<protein>
    <submittedName>
        <fullName evidence="1">Uncharacterized protein</fullName>
    </submittedName>
</protein>
<comment type="caution">
    <text evidence="1">The sequence shown here is derived from an EMBL/GenBank/DDBJ whole genome shotgun (WGS) entry which is preliminary data.</text>
</comment>